<evidence type="ECO:0000313" key="2">
    <source>
        <dbReference type="Proteomes" id="UP001151081"/>
    </source>
</evidence>
<gene>
    <name evidence="1" type="ORF">KEG57_34605</name>
</gene>
<name>A0A9X3XAZ2_9BACT</name>
<comment type="caution">
    <text evidence="1">The sequence shown here is derived from an EMBL/GenBank/DDBJ whole genome shotgun (WGS) entry which is preliminary data.</text>
</comment>
<organism evidence="1 2">
    <name type="scientific">Polyangium jinanense</name>
    <dbReference type="NCBI Taxonomy" id="2829994"/>
    <lineage>
        <taxon>Bacteria</taxon>
        <taxon>Pseudomonadati</taxon>
        <taxon>Myxococcota</taxon>
        <taxon>Polyangia</taxon>
        <taxon>Polyangiales</taxon>
        <taxon>Polyangiaceae</taxon>
        <taxon>Polyangium</taxon>
    </lineage>
</organism>
<reference evidence="1 2" key="1">
    <citation type="submission" date="2021-04" db="EMBL/GenBank/DDBJ databases">
        <title>Genome analysis of Polyangium sp.</title>
        <authorList>
            <person name="Li Y."/>
            <person name="Wang J."/>
        </authorList>
    </citation>
    <scope>NUCLEOTIDE SEQUENCE [LARGE SCALE GENOMIC DNA]</scope>
    <source>
        <strain evidence="1 2">SDU14</strain>
    </source>
</reference>
<dbReference type="EMBL" id="JAGTJJ010000030">
    <property type="protein sequence ID" value="MDC3985663.1"/>
    <property type="molecule type" value="Genomic_DNA"/>
</dbReference>
<evidence type="ECO:0000313" key="1">
    <source>
        <dbReference type="EMBL" id="MDC3985663.1"/>
    </source>
</evidence>
<keyword evidence="2" id="KW-1185">Reference proteome</keyword>
<protein>
    <submittedName>
        <fullName evidence="1">Uncharacterized protein</fullName>
    </submittedName>
</protein>
<dbReference type="Proteomes" id="UP001151081">
    <property type="component" value="Unassembled WGS sequence"/>
</dbReference>
<sequence>MSLARGERGRPFGRALVLGIVLAAAGQGSPENLPAAQADDRIVLGVDRDDDDVDGRPDAEQDVVAPSTDLFELVLPKGKDRTIEVRGDVARLLVDGRPFSGSVIPAGAKRIALQAVRPGRGEVKAFGRTRTISAIDVRPVDGQGRFVDPARSHASLERTPPERLPADPYAKSTNPDAVRFVVVATADDLPPVVRVTGRAPSGAIVDRLEPLMLGPVPCPDGVGASLTCASTAPIRVVPDEIDRNHPTVRDRSVRAELGGAVEVALLGEPRKLGGLRVAGPRVSPLGSLVRYRGVLRVFLVRPRSGGPPPVGGDDAGAMALARADVAQASTLWGACGVSFGPPAETEITIVDPPRPHLVALGCDHGLPAAGGGKVRVRVDGREIAVTLEKGTTPAGAARVLATAIASAGFVARVSDNATIAAGARGSSDVLVRRKSGEPALVEPPASGPVSTDTLLTACIGRVELEDGLQHFNDIDAIAGTVEERALIKALDDGDPSTIEVIVVPNFAGSGRIGESFIGADGGAVRNVLITDRAALRADRASFALAHELGHVLLDDPGHPDDFGRDTPTRLMDADAANGTAFGPRRLLVDECARALRQSGPMAAVPLLRPWPLSPLGKER</sequence>
<dbReference type="AlphaFoldDB" id="A0A9X3XAZ2"/>
<proteinExistence type="predicted"/>
<accession>A0A9X3XAZ2</accession>
<dbReference type="RefSeq" id="WP_272459221.1">
    <property type="nucleotide sequence ID" value="NZ_JAGTJJ010000030.1"/>
</dbReference>